<dbReference type="GO" id="GO:0010181">
    <property type="term" value="F:FMN binding"/>
    <property type="evidence" value="ECO:0007669"/>
    <property type="project" value="InterPro"/>
</dbReference>
<dbReference type="InterPro" id="IPR029039">
    <property type="entry name" value="Flavoprotein-like_sf"/>
</dbReference>
<dbReference type="Gene3D" id="3.40.50.360">
    <property type="match status" value="1"/>
</dbReference>
<dbReference type="PROSITE" id="PS50902">
    <property type="entry name" value="FLAVODOXIN_LIKE"/>
    <property type="match status" value="1"/>
</dbReference>
<evidence type="ECO:0000256" key="2">
    <source>
        <dbReference type="ARBA" id="ARBA00022643"/>
    </source>
</evidence>
<keyword evidence="6" id="KW-1133">Transmembrane helix</keyword>
<dbReference type="Pfam" id="PF00258">
    <property type="entry name" value="Flavodoxin_1"/>
    <property type="match status" value="1"/>
</dbReference>
<dbReference type="InterPro" id="IPR008254">
    <property type="entry name" value="Flavodoxin/NO_synth"/>
</dbReference>
<dbReference type="PANTHER" id="PTHR19384">
    <property type="entry name" value="NITRIC OXIDE SYNTHASE-RELATED"/>
    <property type="match status" value="1"/>
</dbReference>
<dbReference type="PROSITE" id="PS51384">
    <property type="entry name" value="FAD_FR"/>
    <property type="match status" value="1"/>
</dbReference>
<dbReference type="PANTHER" id="PTHR19384:SF17">
    <property type="entry name" value="NADPH--CYTOCHROME P450 REDUCTASE"/>
    <property type="match status" value="1"/>
</dbReference>
<dbReference type="OrthoDB" id="9816402at2"/>
<dbReference type="GO" id="GO:0003958">
    <property type="term" value="F:NADPH-hemoprotein reductase activity"/>
    <property type="evidence" value="ECO:0007669"/>
    <property type="project" value="UniProtKB-EC"/>
</dbReference>
<evidence type="ECO:0000313" key="9">
    <source>
        <dbReference type="EMBL" id="AMJ99893.1"/>
    </source>
</evidence>
<feature type="domain" description="Flavodoxin-like" evidence="7">
    <location>
        <begin position="41"/>
        <end position="197"/>
    </location>
</feature>
<sequence>MTETHRLLIAIVSIGMYMLWVAVLFFKHRKKNNYAVSGEETLVVYASQTGTAEKIARAKAAALSQQEQTSVVSMASLKLNTLSSVSKVIFVVSTYGEGEPPDAGRTFSKALKKASSNQSDYLSHLSFEVVGLGDKQYAAFCQFAVTLFDNISALGARALSPLTTLDSGKGEHLSLLGSLPQDEQHPTHAFTLKNRVQLNEISLASGEASKEPSDHSEGKPSNPASPGLFGLSLNVDHSNHTQELHEQWEAGDVLEVLIPQQGQSPIVSRSYTIASVPQEHDVKLVVRQLVKDNGQLGLGSGLLTRSLPVSQPVQAYIRKNTSAIITNTQCPLLLIAAGSGIAGVRAQLAKRALLENAGPVWIFFGERHPMQDDVLDKTLSPFQNSDCIFKKSVIFSRQKGGGYVQQRLVEQRDEVKSFLGDTGQVYVCGHFEGMGQGVDMALQSILEAQAYNALADEGRYHRDLY</sequence>
<dbReference type="AlphaFoldDB" id="A0A126Q3R6"/>
<protein>
    <recommendedName>
        <fullName evidence="4">NADPH--hemoprotein reductase</fullName>
        <ecNumber evidence="4">1.6.2.4</ecNumber>
    </recommendedName>
</protein>
<feature type="transmembrane region" description="Helical" evidence="6">
    <location>
        <begin position="6"/>
        <end position="26"/>
    </location>
</feature>
<evidence type="ECO:0000259" key="8">
    <source>
        <dbReference type="PROSITE" id="PS51384"/>
    </source>
</evidence>
<reference evidence="9 10" key="1">
    <citation type="submission" date="2015-12" db="EMBL/GenBank/DDBJ databases">
        <authorList>
            <person name="Shamseldin A."/>
            <person name="Moawad H."/>
            <person name="Abd El-Rahim W.M."/>
            <person name="Sadowsky M.J."/>
        </authorList>
    </citation>
    <scope>NUCLEOTIDE SEQUENCE [LARGE SCALE GENOMIC DNA]</scope>
    <source>
        <strain evidence="9 10">D7</strain>
    </source>
</reference>
<dbReference type="InterPro" id="IPR010916">
    <property type="entry name" value="TonB_box_CS"/>
</dbReference>
<dbReference type="SUPFAM" id="SSF52218">
    <property type="entry name" value="Flavoproteins"/>
    <property type="match status" value="1"/>
</dbReference>
<dbReference type="InterPro" id="IPR017927">
    <property type="entry name" value="FAD-bd_FR_type"/>
</dbReference>
<dbReference type="InterPro" id="IPR001709">
    <property type="entry name" value="Flavoprot_Pyr_Nucl_cyt_Rdtase"/>
</dbReference>
<accession>A0A126Q3R6</accession>
<dbReference type="InterPro" id="IPR039261">
    <property type="entry name" value="FNR_nucleotide-bd"/>
</dbReference>
<dbReference type="GO" id="GO:0005829">
    <property type="term" value="C:cytosol"/>
    <property type="evidence" value="ECO:0007669"/>
    <property type="project" value="TreeGrafter"/>
</dbReference>
<dbReference type="SUPFAM" id="SSF63380">
    <property type="entry name" value="Riboflavin synthase domain-like"/>
    <property type="match status" value="1"/>
</dbReference>
<keyword evidence="3" id="KW-0813">Transport</keyword>
<gene>
    <name evidence="9" type="ORF">AVL55_18060</name>
</gene>
<keyword evidence="6" id="KW-0472">Membrane</keyword>
<dbReference type="Gene3D" id="3.40.50.80">
    <property type="entry name" value="Nucleotide-binding domain of ferredoxin-NADP reductase (FNR) module"/>
    <property type="match status" value="1"/>
</dbReference>
<dbReference type="SUPFAM" id="SSF52343">
    <property type="entry name" value="Ferredoxin reductase-like, C-terminal NADP-linked domain"/>
    <property type="match status" value="1"/>
</dbReference>
<feature type="compositionally biased region" description="Basic and acidic residues" evidence="5">
    <location>
        <begin position="208"/>
        <end position="218"/>
    </location>
</feature>
<dbReference type="EMBL" id="CP014323">
    <property type="protein sequence ID" value="AMJ99893.1"/>
    <property type="molecule type" value="Genomic_DNA"/>
</dbReference>
<dbReference type="InterPro" id="IPR017938">
    <property type="entry name" value="Riboflavin_synthase-like_b-brl"/>
</dbReference>
<keyword evidence="2" id="KW-0288">FMN</keyword>
<dbReference type="InterPro" id="IPR001433">
    <property type="entry name" value="OxRdtase_FAD/NAD-bd"/>
</dbReference>
<feature type="domain" description="FAD-binding FR-type" evidence="8">
    <location>
        <begin position="185"/>
        <end position="325"/>
    </location>
</feature>
<evidence type="ECO:0000256" key="6">
    <source>
        <dbReference type="SAM" id="Phobius"/>
    </source>
</evidence>
<organism evidence="9 10">
    <name type="scientific">Alteromonas macleodii</name>
    <name type="common">Pseudoalteromonas macleodii</name>
    <dbReference type="NCBI Taxonomy" id="28108"/>
    <lineage>
        <taxon>Bacteria</taxon>
        <taxon>Pseudomonadati</taxon>
        <taxon>Pseudomonadota</taxon>
        <taxon>Gammaproteobacteria</taxon>
        <taxon>Alteromonadales</taxon>
        <taxon>Alteromonadaceae</taxon>
        <taxon>Alteromonas/Salinimonas group</taxon>
        <taxon>Alteromonas</taxon>
    </lineage>
</organism>
<feature type="region of interest" description="Disordered" evidence="5">
    <location>
        <begin position="205"/>
        <end position="231"/>
    </location>
</feature>
<dbReference type="EC" id="1.6.2.4" evidence="4"/>
<dbReference type="Proteomes" id="UP000063991">
    <property type="component" value="Chromosome"/>
</dbReference>
<name>A0A126Q3R6_ALTMA</name>
<keyword evidence="1" id="KW-0285">Flavoprotein</keyword>
<proteinExistence type="predicted"/>
<evidence type="ECO:0000256" key="1">
    <source>
        <dbReference type="ARBA" id="ARBA00022630"/>
    </source>
</evidence>
<evidence type="ECO:0000259" key="7">
    <source>
        <dbReference type="PROSITE" id="PS50902"/>
    </source>
</evidence>
<evidence type="ECO:0000313" key="10">
    <source>
        <dbReference type="Proteomes" id="UP000063991"/>
    </source>
</evidence>
<dbReference type="RefSeq" id="WP_061096029.1">
    <property type="nucleotide sequence ID" value="NZ_CP014323.1"/>
</dbReference>
<evidence type="ECO:0000256" key="3">
    <source>
        <dbReference type="ARBA" id="ARBA00022982"/>
    </source>
</evidence>
<dbReference type="InterPro" id="IPR001094">
    <property type="entry name" value="Flavdoxin-like"/>
</dbReference>
<evidence type="ECO:0000256" key="5">
    <source>
        <dbReference type="SAM" id="MobiDB-lite"/>
    </source>
</evidence>
<evidence type="ECO:0000256" key="4">
    <source>
        <dbReference type="ARBA" id="ARBA00023797"/>
    </source>
</evidence>
<dbReference type="Pfam" id="PF00175">
    <property type="entry name" value="NAD_binding_1"/>
    <property type="match status" value="1"/>
</dbReference>
<dbReference type="PROSITE" id="PS00430">
    <property type="entry name" value="TONB_DEPENDENT_REC_1"/>
    <property type="match status" value="1"/>
</dbReference>
<dbReference type="PRINTS" id="PR00371">
    <property type="entry name" value="FPNCR"/>
</dbReference>
<keyword evidence="6" id="KW-0812">Transmembrane</keyword>
<dbReference type="PRINTS" id="PR00369">
    <property type="entry name" value="FLAVODOXIN"/>
</dbReference>
<keyword evidence="3" id="KW-0249">Electron transport</keyword>
<dbReference type="GO" id="GO:0050660">
    <property type="term" value="F:flavin adenine dinucleotide binding"/>
    <property type="evidence" value="ECO:0007669"/>
    <property type="project" value="TreeGrafter"/>
</dbReference>